<protein>
    <recommendedName>
        <fullName evidence="2">non-specific serine/threonine protein kinase</fullName>
        <ecNumber evidence="2">2.7.11.1</ecNumber>
    </recommendedName>
</protein>
<keyword evidence="3" id="KW-0723">Serine/threonine-protein kinase</keyword>
<feature type="domain" description="Jacalin-type lectin" evidence="12">
    <location>
        <begin position="455"/>
        <end position="606"/>
    </location>
</feature>
<keyword evidence="14" id="KW-1185">Reference proteome</keyword>
<dbReference type="PROSITE" id="PS50011">
    <property type="entry name" value="PROTEIN_KINASE_DOM"/>
    <property type="match status" value="1"/>
</dbReference>
<dbReference type="EC" id="2.7.11.1" evidence="2"/>
<dbReference type="PANTHER" id="PTHR27003">
    <property type="entry name" value="OS07G0166700 PROTEIN"/>
    <property type="match status" value="1"/>
</dbReference>
<keyword evidence="7" id="KW-0418">Kinase</keyword>
<keyword evidence="4" id="KW-0808">Transferase</keyword>
<dbReference type="Pfam" id="PF01419">
    <property type="entry name" value="Jacalin"/>
    <property type="match status" value="2"/>
</dbReference>
<accession>A0AAD8KJH8</accession>
<dbReference type="SUPFAM" id="SSF51101">
    <property type="entry name" value="Mannose-binding lectins"/>
    <property type="match status" value="2"/>
</dbReference>
<dbReference type="InterPro" id="IPR001229">
    <property type="entry name" value="Jacalin-like_lectin_dom"/>
</dbReference>
<keyword evidence="6" id="KW-0547">Nucleotide-binding</keyword>
<name>A0AAD8KJH8_TARER</name>
<evidence type="ECO:0000256" key="7">
    <source>
        <dbReference type="ARBA" id="ARBA00022777"/>
    </source>
</evidence>
<dbReference type="InterPro" id="IPR033734">
    <property type="entry name" value="Jacalin-like_lectin_dom_plant"/>
</dbReference>
<evidence type="ECO:0000256" key="4">
    <source>
        <dbReference type="ARBA" id="ARBA00022679"/>
    </source>
</evidence>
<evidence type="ECO:0000313" key="13">
    <source>
        <dbReference type="EMBL" id="KAK1423894.1"/>
    </source>
</evidence>
<dbReference type="InterPro" id="IPR000719">
    <property type="entry name" value="Prot_kinase_dom"/>
</dbReference>
<dbReference type="GO" id="GO:0030246">
    <property type="term" value="F:carbohydrate binding"/>
    <property type="evidence" value="ECO:0007669"/>
    <property type="project" value="UniProtKB-KW"/>
</dbReference>
<dbReference type="Pfam" id="PF07714">
    <property type="entry name" value="PK_Tyr_Ser-Thr"/>
    <property type="match status" value="1"/>
</dbReference>
<dbReference type="CDD" id="cd09612">
    <property type="entry name" value="Jacalin"/>
    <property type="match status" value="1"/>
</dbReference>
<dbReference type="InterPro" id="IPR045272">
    <property type="entry name" value="ANXUR1/2-like"/>
</dbReference>
<evidence type="ECO:0000256" key="5">
    <source>
        <dbReference type="ARBA" id="ARBA00022734"/>
    </source>
</evidence>
<dbReference type="GO" id="GO:0005886">
    <property type="term" value="C:plasma membrane"/>
    <property type="evidence" value="ECO:0007669"/>
    <property type="project" value="TreeGrafter"/>
</dbReference>
<dbReference type="SMART" id="SM00915">
    <property type="entry name" value="Jacalin"/>
    <property type="match status" value="2"/>
</dbReference>
<evidence type="ECO:0000256" key="6">
    <source>
        <dbReference type="ARBA" id="ARBA00022741"/>
    </source>
</evidence>
<dbReference type="Gene3D" id="1.10.510.10">
    <property type="entry name" value="Transferase(Phosphotransferase) domain 1"/>
    <property type="match status" value="1"/>
</dbReference>
<reference evidence="13" key="1">
    <citation type="journal article" date="2023" name="bioRxiv">
        <title>Improved chromosome-level genome assembly for marigold (Tagetes erecta).</title>
        <authorList>
            <person name="Jiang F."/>
            <person name="Yuan L."/>
            <person name="Wang S."/>
            <person name="Wang H."/>
            <person name="Xu D."/>
            <person name="Wang A."/>
            <person name="Fan W."/>
        </authorList>
    </citation>
    <scope>NUCLEOTIDE SEQUENCE</scope>
    <source>
        <strain evidence="13">WSJ</strain>
        <tissue evidence="13">Leaf</tissue>
    </source>
</reference>
<dbReference type="PROSITE" id="PS51752">
    <property type="entry name" value="JACALIN_LECTIN"/>
    <property type="match status" value="2"/>
</dbReference>
<dbReference type="AlphaFoldDB" id="A0AAD8KJH8"/>
<dbReference type="GO" id="GO:0005524">
    <property type="term" value="F:ATP binding"/>
    <property type="evidence" value="ECO:0007669"/>
    <property type="project" value="UniProtKB-KW"/>
</dbReference>
<feature type="domain" description="Protein kinase" evidence="11">
    <location>
        <begin position="21"/>
        <end position="298"/>
    </location>
</feature>
<dbReference type="GO" id="GO:0009506">
    <property type="term" value="C:plasmodesma"/>
    <property type="evidence" value="ECO:0007669"/>
    <property type="project" value="TreeGrafter"/>
</dbReference>
<dbReference type="FunFam" id="3.30.200.20:FF:000039">
    <property type="entry name" value="receptor-like protein kinase FERONIA"/>
    <property type="match status" value="1"/>
</dbReference>
<dbReference type="SUPFAM" id="SSF56112">
    <property type="entry name" value="Protein kinase-like (PK-like)"/>
    <property type="match status" value="1"/>
</dbReference>
<dbReference type="GO" id="GO:0004714">
    <property type="term" value="F:transmembrane receptor protein tyrosine kinase activity"/>
    <property type="evidence" value="ECO:0007669"/>
    <property type="project" value="InterPro"/>
</dbReference>
<comment type="catalytic activity">
    <reaction evidence="9">
        <text>L-threonyl-[protein] + ATP = O-phospho-L-threonyl-[protein] + ADP + H(+)</text>
        <dbReference type="Rhea" id="RHEA:46608"/>
        <dbReference type="Rhea" id="RHEA-COMP:11060"/>
        <dbReference type="Rhea" id="RHEA-COMP:11605"/>
        <dbReference type="ChEBI" id="CHEBI:15378"/>
        <dbReference type="ChEBI" id="CHEBI:30013"/>
        <dbReference type="ChEBI" id="CHEBI:30616"/>
        <dbReference type="ChEBI" id="CHEBI:61977"/>
        <dbReference type="ChEBI" id="CHEBI:456216"/>
        <dbReference type="EC" id="2.7.11.1"/>
    </reaction>
</comment>
<feature type="domain" description="Jacalin-type lectin" evidence="12">
    <location>
        <begin position="309"/>
        <end position="451"/>
    </location>
</feature>
<dbReference type="GO" id="GO:0004674">
    <property type="term" value="F:protein serine/threonine kinase activity"/>
    <property type="evidence" value="ECO:0007669"/>
    <property type="project" value="UniProtKB-KW"/>
</dbReference>
<dbReference type="Gene3D" id="3.30.200.20">
    <property type="entry name" value="Phosphorylase Kinase, domain 1"/>
    <property type="match status" value="1"/>
</dbReference>
<evidence type="ECO:0000313" key="14">
    <source>
        <dbReference type="Proteomes" id="UP001229421"/>
    </source>
</evidence>
<dbReference type="PROSITE" id="PS00108">
    <property type="entry name" value="PROTEIN_KINASE_ST"/>
    <property type="match status" value="1"/>
</dbReference>
<evidence type="ECO:0000256" key="10">
    <source>
        <dbReference type="ARBA" id="ARBA00048679"/>
    </source>
</evidence>
<dbReference type="InterPro" id="IPR036404">
    <property type="entry name" value="Jacalin-like_lectin_dom_sf"/>
</dbReference>
<keyword evidence="8" id="KW-0067">ATP-binding</keyword>
<evidence type="ECO:0000259" key="12">
    <source>
        <dbReference type="PROSITE" id="PS51752"/>
    </source>
</evidence>
<comment type="caution">
    <text evidence="13">The sequence shown here is derived from an EMBL/GenBank/DDBJ whole genome shotgun (WGS) entry which is preliminary data.</text>
</comment>
<dbReference type="Gene3D" id="2.100.10.30">
    <property type="entry name" value="Jacalin-like lectin domain"/>
    <property type="match status" value="2"/>
</dbReference>
<evidence type="ECO:0000256" key="2">
    <source>
        <dbReference type="ARBA" id="ARBA00012513"/>
    </source>
</evidence>
<evidence type="ECO:0000256" key="8">
    <source>
        <dbReference type="ARBA" id="ARBA00022840"/>
    </source>
</evidence>
<dbReference type="EMBL" id="JAUHHV010000005">
    <property type="protein sequence ID" value="KAK1423894.1"/>
    <property type="molecule type" value="Genomic_DNA"/>
</dbReference>
<proteinExistence type="inferred from homology"/>
<gene>
    <name evidence="13" type="ORF">QVD17_19203</name>
</gene>
<dbReference type="PANTHER" id="PTHR27003:SF392">
    <property type="entry name" value="JACALIN-LIKE LECTIN DOMAIN-CONTAINING PROTEIN-RELATED"/>
    <property type="match status" value="1"/>
</dbReference>
<evidence type="ECO:0000259" key="11">
    <source>
        <dbReference type="PROSITE" id="PS50011"/>
    </source>
</evidence>
<dbReference type="FunFam" id="1.10.510.10:FF:001023">
    <property type="entry name" value="Os07g0541700 protein"/>
    <property type="match status" value="1"/>
</dbReference>
<keyword evidence="5" id="KW-0430">Lectin</keyword>
<sequence length="607" mass="67700">MERLEHLKIPLEKIKSATNYFGEENFIAKGGFGKVYLGKLSDSGHENTVAVKRLDRTHGQGDREFLMEIQMLSCYRHKNLVSLLGFCQENEENILVYEHAKYGSLDKYLSDNNLSWAQRLKISLGAARGLSYLHNDVGPKHRVLHRDIKSSNILLDENWEAKISDFGLSKIGPSGIEFTGLVTNVCGTFGYVDPQYIKTGILTKESDVYSFGVVLFEILCGRFAFINAYHDERCFLASLAQRSCTQNKLHEIILPGIKNEIKPGSLNVFSMVAYECLLENRIERPTMTWIMEKLERALELQINNPLAGVIRVGTCGKQIKGLDHTWSFGLEQGYMLKKLTITHGDIGICSLMFTTAELSGVLHTSTKVGDSSNGHTVSEITYDSDEEIVAIIGSIRTVISSLSLQTNKRTHGPFGRVSDSVFSIPWDKGSLVGFYGIADHYIDGIGVFVKAHEEIMRVGTWGKSEPGGPQNKWSFQLEKNHHLNKITIDHGDLIYSLMFTTNHKLELTHTSQKYGGWNGGDVVSEVTFDWNEEIIAISGTVASSRGTYAGYTIISSISFVTNKRTHGPFGSVRGTHFTAQWDDGSFAGFYGLCGYFIDSIGVYLKEK</sequence>
<evidence type="ECO:0000256" key="1">
    <source>
        <dbReference type="ARBA" id="ARBA00006568"/>
    </source>
</evidence>
<comment type="catalytic activity">
    <reaction evidence="10">
        <text>L-seryl-[protein] + ATP = O-phospho-L-seryl-[protein] + ADP + H(+)</text>
        <dbReference type="Rhea" id="RHEA:17989"/>
        <dbReference type="Rhea" id="RHEA-COMP:9863"/>
        <dbReference type="Rhea" id="RHEA-COMP:11604"/>
        <dbReference type="ChEBI" id="CHEBI:15378"/>
        <dbReference type="ChEBI" id="CHEBI:29999"/>
        <dbReference type="ChEBI" id="CHEBI:30616"/>
        <dbReference type="ChEBI" id="CHEBI:83421"/>
        <dbReference type="ChEBI" id="CHEBI:456216"/>
        <dbReference type="EC" id="2.7.11.1"/>
    </reaction>
</comment>
<organism evidence="13 14">
    <name type="scientific">Tagetes erecta</name>
    <name type="common">African marigold</name>
    <dbReference type="NCBI Taxonomy" id="13708"/>
    <lineage>
        <taxon>Eukaryota</taxon>
        <taxon>Viridiplantae</taxon>
        <taxon>Streptophyta</taxon>
        <taxon>Embryophyta</taxon>
        <taxon>Tracheophyta</taxon>
        <taxon>Spermatophyta</taxon>
        <taxon>Magnoliopsida</taxon>
        <taxon>eudicotyledons</taxon>
        <taxon>Gunneridae</taxon>
        <taxon>Pentapetalae</taxon>
        <taxon>asterids</taxon>
        <taxon>campanulids</taxon>
        <taxon>Asterales</taxon>
        <taxon>Asteraceae</taxon>
        <taxon>Asteroideae</taxon>
        <taxon>Heliantheae alliance</taxon>
        <taxon>Tageteae</taxon>
        <taxon>Tagetes</taxon>
    </lineage>
</organism>
<evidence type="ECO:0000256" key="9">
    <source>
        <dbReference type="ARBA" id="ARBA00047899"/>
    </source>
</evidence>
<dbReference type="SMART" id="SM00220">
    <property type="entry name" value="S_TKc"/>
    <property type="match status" value="1"/>
</dbReference>
<evidence type="ECO:0000256" key="3">
    <source>
        <dbReference type="ARBA" id="ARBA00022527"/>
    </source>
</evidence>
<dbReference type="InterPro" id="IPR001245">
    <property type="entry name" value="Ser-Thr/Tyr_kinase_cat_dom"/>
</dbReference>
<dbReference type="InterPro" id="IPR011009">
    <property type="entry name" value="Kinase-like_dom_sf"/>
</dbReference>
<dbReference type="Proteomes" id="UP001229421">
    <property type="component" value="Unassembled WGS sequence"/>
</dbReference>
<dbReference type="InterPro" id="IPR008271">
    <property type="entry name" value="Ser/Thr_kinase_AS"/>
</dbReference>
<comment type="similarity">
    <text evidence="1">Belongs to the jacalin lectin family.</text>
</comment>